<dbReference type="InterPro" id="IPR025589">
    <property type="entry name" value="Toprim_C_rpt"/>
</dbReference>
<proteinExistence type="predicted"/>
<evidence type="ECO:0000256" key="1">
    <source>
        <dbReference type="SAM" id="MobiDB-lite"/>
    </source>
</evidence>
<dbReference type="PANTHER" id="PTHR42785:SF1">
    <property type="entry name" value="DNA TOPOISOMERASE"/>
    <property type="match status" value="1"/>
</dbReference>
<dbReference type="InterPro" id="IPR000380">
    <property type="entry name" value="Topo_IA"/>
</dbReference>
<dbReference type="EMBL" id="UOED01000087">
    <property type="protein sequence ID" value="VAV94200.1"/>
    <property type="molecule type" value="Genomic_DNA"/>
</dbReference>
<feature type="compositionally biased region" description="Basic and acidic residues" evidence="1">
    <location>
        <begin position="114"/>
        <end position="127"/>
    </location>
</feature>
<dbReference type="EC" id="5.99.1.2" evidence="2"/>
<dbReference type="GO" id="GO:0003677">
    <property type="term" value="F:DNA binding"/>
    <property type="evidence" value="ECO:0007669"/>
    <property type="project" value="InterPro"/>
</dbReference>
<keyword evidence="2" id="KW-0413">Isomerase</keyword>
<name>A0A3B0RLV7_9ZZZZ</name>
<reference evidence="2" key="1">
    <citation type="submission" date="2018-06" db="EMBL/GenBank/DDBJ databases">
        <authorList>
            <person name="Zhirakovskaya E."/>
        </authorList>
    </citation>
    <scope>NUCLEOTIDE SEQUENCE</scope>
</reference>
<feature type="non-terminal residue" evidence="2">
    <location>
        <position position="1"/>
    </location>
</feature>
<accession>A0A3B0RLV7</accession>
<organism evidence="2">
    <name type="scientific">hydrothermal vent metagenome</name>
    <dbReference type="NCBI Taxonomy" id="652676"/>
    <lineage>
        <taxon>unclassified sequences</taxon>
        <taxon>metagenomes</taxon>
        <taxon>ecological metagenomes</taxon>
    </lineage>
</organism>
<evidence type="ECO:0000313" key="2">
    <source>
        <dbReference type="EMBL" id="VAV94200.1"/>
    </source>
</evidence>
<feature type="region of interest" description="Disordered" evidence="1">
    <location>
        <begin position="170"/>
        <end position="197"/>
    </location>
</feature>
<dbReference type="Pfam" id="PF13368">
    <property type="entry name" value="Toprim_C_rpt"/>
    <property type="match status" value="3"/>
</dbReference>
<sequence length="197" mass="21439">EVTVRTGRFGPYIQLGEPVEKEKPKRSSVPKGMDAATIELDKALKLLALPRVVGAHPEDGKEIKTAIGRYGPYVAHSGIFASLKDPEDVFNLGLNHAVELLAEAKKKKGGSAEPLRELGNHPEDGEPIRVFEGRYGPYVKHNRTNATIPKDNDPKSITLLQAVELIKARAAKGKKKPAAKKKAAPKKKTTPKKKTKA</sequence>
<dbReference type="GO" id="GO:0006265">
    <property type="term" value="P:DNA topological change"/>
    <property type="evidence" value="ECO:0007669"/>
    <property type="project" value="InterPro"/>
</dbReference>
<protein>
    <submittedName>
        <fullName evidence="2">DNA topoisomerase I</fullName>
        <ecNumber evidence="2">5.99.1.2</ecNumber>
    </submittedName>
</protein>
<feature type="region of interest" description="Disordered" evidence="1">
    <location>
        <begin position="108"/>
        <end position="127"/>
    </location>
</feature>
<dbReference type="GO" id="GO:0003917">
    <property type="term" value="F:DNA topoisomerase type I (single strand cut, ATP-independent) activity"/>
    <property type="evidence" value="ECO:0007669"/>
    <property type="project" value="InterPro"/>
</dbReference>
<dbReference type="AlphaFoldDB" id="A0A3B0RLV7"/>
<gene>
    <name evidence="2" type="ORF">MNBD_ALPHA02-740</name>
</gene>
<dbReference type="PANTHER" id="PTHR42785">
    <property type="entry name" value="DNA TOPOISOMERASE, TYPE IA, CORE"/>
    <property type="match status" value="1"/>
</dbReference>